<dbReference type="Pfam" id="PF00892">
    <property type="entry name" value="EamA"/>
    <property type="match status" value="2"/>
</dbReference>
<dbReference type="PANTHER" id="PTHR22911:SF6">
    <property type="entry name" value="SOLUTE CARRIER FAMILY 35 MEMBER G1"/>
    <property type="match status" value="1"/>
</dbReference>
<dbReference type="Gene3D" id="1.10.3730.20">
    <property type="match status" value="1"/>
</dbReference>
<evidence type="ECO:0000313" key="9">
    <source>
        <dbReference type="Proteomes" id="UP000048984"/>
    </source>
</evidence>
<dbReference type="EMBL" id="LJYW01000001">
    <property type="protein sequence ID" value="KPL53544.1"/>
    <property type="molecule type" value="Genomic_DNA"/>
</dbReference>
<evidence type="ECO:0000259" key="7">
    <source>
        <dbReference type="Pfam" id="PF00892"/>
    </source>
</evidence>
<dbReference type="RefSeq" id="WP_054359708.1">
    <property type="nucleotide sequence ID" value="NZ_LJYW01000001.1"/>
</dbReference>
<dbReference type="GO" id="GO:0016020">
    <property type="term" value="C:membrane"/>
    <property type="evidence" value="ECO:0007669"/>
    <property type="project" value="UniProtKB-SubCell"/>
</dbReference>
<dbReference type="Proteomes" id="UP000048984">
    <property type="component" value="Unassembled WGS sequence"/>
</dbReference>
<sequence length="290" mass="30319">MTDLAVPSPRNERTGVMLMLVGIGLFSIVNAAIKELSAQVSITQIIVFRNFAALIPIVMMAGTMGGLRVLKPSRFGPQVVQALLFFLTLYGYFFAYKLMPITDATAISFAQPLIVVALSAPFLGERVSAAQWTAVLMGLAGVLLMVGPSGESLNVGALCAVAGTLASAISMLQLRRMTATDPSIAILFWTMAISGAAALPLLAVGWVTPTPWQVAALVATGIACGILQYLTTLALHHASVAAIAPTRYTGIVWALAIDVAWFAVTPSPAVLLGAAVVIAAAVLVLRREES</sequence>
<evidence type="ECO:0000256" key="3">
    <source>
        <dbReference type="ARBA" id="ARBA00022692"/>
    </source>
</evidence>
<proteinExistence type="inferred from homology"/>
<name>A0A0P6W551_9HYPH</name>
<feature type="transmembrane region" description="Helical" evidence="6">
    <location>
        <begin position="214"/>
        <end position="235"/>
    </location>
</feature>
<accession>A0A0P6W551</accession>
<evidence type="ECO:0000256" key="4">
    <source>
        <dbReference type="ARBA" id="ARBA00022989"/>
    </source>
</evidence>
<comment type="caution">
    <text evidence="8">The sequence shown here is derived from an EMBL/GenBank/DDBJ whole genome shotgun (WGS) entry which is preliminary data.</text>
</comment>
<feature type="transmembrane region" description="Helical" evidence="6">
    <location>
        <begin position="184"/>
        <end position="208"/>
    </location>
</feature>
<feature type="transmembrane region" description="Helical" evidence="6">
    <location>
        <begin position="104"/>
        <end position="123"/>
    </location>
</feature>
<dbReference type="InterPro" id="IPR037185">
    <property type="entry name" value="EmrE-like"/>
</dbReference>
<feature type="transmembrane region" description="Helical" evidence="6">
    <location>
        <begin position="79"/>
        <end position="98"/>
    </location>
</feature>
<dbReference type="AlphaFoldDB" id="A0A0P6W551"/>
<dbReference type="InterPro" id="IPR000620">
    <property type="entry name" value="EamA_dom"/>
</dbReference>
<feature type="transmembrane region" description="Helical" evidence="6">
    <location>
        <begin position="247"/>
        <end position="263"/>
    </location>
</feature>
<evidence type="ECO:0000256" key="6">
    <source>
        <dbReference type="SAM" id="Phobius"/>
    </source>
</evidence>
<evidence type="ECO:0000256" key="5">
    <source>
        <dbReference type="ARBA" id="ARBA00023136"/>
    </source>
</evidence>
<feature type="transmembrane region" description="Helical" evidence="6">
    <location>
        <begin position="130"/>
        <end position="147"/>
    </location>
</feature>
<feature type="transmembrane region" description="Helical" evidence="6">
    <location>
        <begin position="153"/>
        <end position="172"/>
    </location>
</feature>
<evidence type="ECO:0000256" key="1">
    <source>
        <dbReference type="ARBA" id="ARBA00004141"/>
    </source>
</evidence>
<keyword evidence="3 6" id="KW-0812">Transmembrane</keyword>
<feature type="transmembrane region" description="Helical" evidence="6">
    <location>
        <begin position="16"/>
        <end position="33"/>
    </location>
</feature>
<evidence type="ECO:0000256" key="2">
    <source>
        <dbReference type="ARBA" id="ARBA00009853"/>
    </source>
</evidence>
<dbReference type="SUPFAM" id="SSF103481">
    <property type="entry name" value="Multidrug resistance efflux transporter EmrE"/>
    <property type="match status" value="2"/>
</dbReference>
<reference evidence="8 9" key="2">
    <citation type="submission" date="2015-10" db="EMBL/GenBank/DDBJ databases">
        <title>Draft Genome Sequence of Prosthecomicrobium hirschii ATCC 27832.</title>
        <authorList>
            <person name="Daniel J."/>
            <person name="Givan S.A."/>
            <person name="Brun Y.V."/>
            <person name="Brown P.J."/>
        </authorList>
    </citation>
    <scope>NUCLEOTIDE SEQUENCE [LARGE SCALE GENOMIC DNA]</scope>
    <source>
        <strain evidence="8 9">16</strain>
    </source>
</reference>
<dbReference type="PANTHER" id="PTHR22911">
    <property type="entry name" value="ACYL-MALONYL CONDENSING ENZYME-RELATED"/>
    <property type="match status" value="1"/>
</dbReference>
<comment type="subcellular location">
    <subcellularLocation>
        <location evidence="1">Membrane</location>
        <topology evidence="1">Multi-pass membrane protein</topology>
    </subcellularLocation>
</comment>
<comment type="similarity">
    <text evidence="2">Belongs to the drug/metabolite transporter (DMT) superfamily. 10 TMS drug/metabolite exporter (DME) (TC 2.A.7.3) family.</text>
</comment>
<keyword evidence="9" id="KW-1185">Reference proteome</keyword>
<keyword evidence="4 6" id="KW-1133">Transmembrane helix</keyword>
<gene>
    <name evidence="8" type="ORF">ABB55_16090</name>
</gene>
<organism evidence="8 9">
    <name type="scientific">Prosthecodimorpha hirschii</name>
    <dbReference type="NCBI Taxonomy" id="665126"/>
    <lineage>
        <taxon>Bacteria</taxon>
        <taxon>Pseudomonadati</taxon>
        <taxon>Pseudomonadota</taxon>
        <taxon>Alphaproteobacteria</taxon>
        <taxon>Hyphomicrobiales</taxon>
        <taxon>Ancalomicrobiaceae</taxon>
        <taxon>Prosthecodimorpha</taxon>
    </lineage>
</organism>
<evidence type="ECO:0000313" key="8">
    <source>
        <dbReference type="EMBL" id="KPL53544.1"/>
    </source>
</evidence>
<protein>
    <recommendedName>
        <fullName evidence="7">EamA domain-containing protein</fullName>
    </recommendedName>
</protein>
<reference evidence="8 9" key="1">
    <citation type="submission" date="2015-09" db="EMBL/GenBank/DDBJ databases">
        <authorList>
            <person name="Jackson K.R."/>
            <person name="Lunt B.L."/>
            <person name="Fisher J.N.B."/>
            <person name="Gardner A.V."/>
            <person name="Bailey M.E."/>
            <person name="Deus L.M."/>
            <person name="Earl A.S."/>
            <person name="Gibby P.D."/>
            <person name="Hartmann K.A."/>
            <person name="Liu J.E."/>
            <person name="Manci A.M."/>
            <person name="Nielsen D.A."/>
            <person name="Solomon M.B."/>
            <person name="Breakwell D.P."/>
            <person name="Burnett S.H."/>
            <person name="Grose J.H."/>
        </authorList>
    </citation>
    <scope>NUCLEOTIDE SEQUENCE [LARGE SCALE GENOMIC DNA]</scope>
    <source>
        <strain evidence="8 9">16</strain>
    </source>
</reference>
<feature type="domain" description="EamA" evidence="7">
    <location>
        <begin position="156"/>
        <end position="285"/>
    </location>
</feature>
<feature type="domain" description="EamA" evidence="7">
    <location>
        <begin position="14"/>
        <end position="146"/>
    </location>
</feature>
<feature type="transmembrane region" description="Helical" evidence="6">
    <location>
        <begin position="45"/>
        <end position="67"/>
    </location>
</feature>
<keyword evidence="5 6" id="KW-0472">Membrane</keyword>